<evidence type="ECO:0000259" key="2">
    <source>
        <dbReference type="Pfam" id="PF08327"/>
    </source>
</evidence>
<organism evidence="3 4">
    <name type="scientific">Pelagibacterium flavum</name>
    <dbReference type="NCBI Taxonomy" id="2984530"/>
    <lineage>
        <taxon>Bacteria</taxon>
        <taxon>Pseudomonadati</taxon>
        <taxon>Pseudomonadota</taxon>
        <taxon>Alphaproteobacteria</taxon>
        <taxon>Hyphomicrobiales</taxon>
        <taxon>Devosiaceae</taxon>
        <taxon>Pelagibacterium</taxon>
    </lineage>
</organism>
<name>A0ABY6IJA1_9HYPH</name>
<sequence>MTDQADHSITLSRTIDAPADELFAAWTDPALLEQWQAEIVEFEPFEGGKFRFETSDADEPGVSHVISGTVASYEQDRKLVELWHMEGEDAQHDSTLIVTFAPVDDARTEITIVEIAEAHADAESRIFSIEAWHEALNELAELLE</sequence>
<dbReference type="InterPro" id="IPR013538">
    <property type="entry name" value="ASHA1/2-like_C"/>
</dbReference>
<feature type="domain" description="Activator of Hsp90 ATPase homologue 1/2-like C-terminal" evidence="2">
    <location>
        <begin position="16"/>
        <end position="144"/>
    </location>
</feature>
<keyword evidence="4" id="KW-1185">Reference proteome</keyword>
<reference evidence="3" key="1">
    <citation type="submission" date="2022-10" db="EMBL/GenBank/DDBJ databases">
        <title>YIM 151497 complete genome.</title>
        <authorList>
            <person name="Chen X."/>
        </authorList>
    </citation>
    <scope>NUCLEOTIDE SEQUENCE</scope>
    <source>
        <strain evidence="3">YIM 151497</strain>
    </source>
</reference>
<proteinExistence type="inferred from homology"/>
<comment type="similarity">
    <text evidence="1">Belongs to the AHA1 family.</text>
</comment>
<dbReference type="Proteomes" id="UP001163882">
    <property type="component" value="Chromosome"/>
</dbReference>
<evidence type="ECO:0000313" key="4">
    <source>
        <dbReference type="Proteomes" id="UP001163882"/>
    </source>
</evidence>
<dbReference type="Pfam" id="PF08327">
    <property type="entry name" value="AHSA1"/>
    <property type="match status" value="1"/>
</dbReference>
<dbReference type="EMBL" id="CP107716">
    <property type="protein sequence ID" value="UYQ70671.1"/>
    <property type="molecule type" value="Genomic_DNA"/>
</dbReference>
<dbReference type="CDD" id="cd07814">
    <property type="entry name" value="SRPBCC_CalC_Aha1-like"/>
    <property type="match status" value="1"/>
</dbReference>
<accession>A0ABY6IJA1</accession>
<gene>
    <name evidence="3" type="ORF">OF122_11355</name>
</gene>
<dbReference type="SUPFAM" id="SSF55961">
    <property type="entry name" value="Bet v1-like"/>
    <property type="match status" value="1"/>
</dbReference>
<dbReference type="InterPro" id="IPR023393">
    <property type="entry name" value="START-like_dom_sf"/>
</dbReference>
<evidence type="ECO:0000256" key="1">
    <source>
        <dbReference type="ARBA" id="ARBA00006817"/>
    </source>
</evidence>
<evidence type="ECO:0000313" key="3">
    <source>
        <dbReference type="EMBL" id="UYQ70671.1"/>
    </source>
</evidence>
<dbReference type="Gene3D" id="3.30.530.20">
    <property type="match status" value="1"/>
</dbReference>
<dbReference type="RefSeq" id="WP_264224360.1">
    <property type="nucleotide sequence ID" value="NZ_CP107716.1"/>
</dbReference>
<protein>
    <submittedName>
        <fullName evidence="3">SRPBCC domain-containing protein</fullName>
    </submittedName>
</protein>